<sequence>MSDQAIDLTSPRPDPSLTPILPEPSATTSAPMQHELGHHPSCVLTLPQQFDLLRICVAHKHLYTERRGNNTYWRHVAFEFDNSGWDVNRVKKYVQMKIRQYRATPAKVLNGQMRQLLQELISQMELVDATLPRSRHRPFYHLVSRHTSSVDTYPQDPFGSQHTIPGSSSVHTYPQDPFTHSRPASTEHSDQELIAMSEEAIERGDYEEAKSRFLQISDKTVRDQRLKELDETRRVQILLNRELERQAKVAELEEDWETAKSLLSQIKGKEGPFLLLALEYSRRRPYWGLCDSEEVMEQLKKEYPDPRLEQVELDENHENAMMTGNPQRIGRHRRRLRLNRQRIGTLWEAPDDYRKVFQMMAEDMRKASDKAWYAPPAPSGEAESRTQSQSESQPLDAADLLQRAREAAAAEPDIDEELRLLDKAREEIVKGHDKAKAILRQGSSEDSQEALKAVERGAAAMLADLEETECSLVAQAEDVSEAWTPEAQMTLLLLMEEESRLKHERAKSLLAPYANSTQGRSLRKKVDQMIAKEKRYFQRCNDTLLAGGRLEDVEEEP</sequence>
<feature type="region of interest" description="Disordered" evidence="1">
    <location>
        <begin position="1"/>
        <end position="34"/>
    </location>
</feature>
<gene>
    <name evidence="2" type="ORF">EN45_111190</name>
</gene>
<feature type="compositionally biased region" description="Polar residues" evidence="1">
    <location>
        <begin position="151"/>
        <end position="172"/>
    </location>
</feature>
<evidence type="ECO:0000256" key="1">
    <source>
        <dbReference type="SAM" id="MobiDB-lite"/>
    </source>
</evidence>
<organism evidence="2">
    <name type="scientific">Penicillium chrysogenum</name>
    <name type="common">Penicillium notatum</name>
    <dbReference type="NCBI Taxonomy" id="5076"/>
    <lineage>
        <taxon>Eukaryota</taxon>
        <taxon>Fungi</taxon>
        <taxon>Dikarya</taxon>
        <taxon>Ascomycota</taxon>
        <taxon>Pezizomycotina</taxon>
        <taxon>Eurotiomycetes</taxon>
        <taxon>Eurotiomycetidae</taxon>
        <taxon>Eurotiales</taxon>
        <taxon>Aspergillaceae</taxon>
        <taxon>Penicillium</taxon>
        <taxon>Penicillium chrysogenum species complex</taxon>
    </lineage>
</organism>
<evidence type="ECO:0000313" key="2">
    <source>
        <dbReference type="EMBL" id="KZN84000.1"/>
    </source>
</evidence>
<dbReference type="Proteomes" id="UP000076449">
    <property type="component" value="Chromosome IV"/>
</dbReference>
<protein>
    <submittedName>
        <fullName evidence="2">Uncharacterized protein</fullName>
    </submittedName>
</protein>
<feature type="region of interest" description="Disordered" evidence="1">
    <location>
        <begin position="369"/>
        <end position="394"/>
    </location>
</feature>
<proteinExistence type="predicted"/>
<reference evidence="2" key="1">
    <citation type="journal article" date="2014" name="Genome Announc.">
        <title>Complete sequencing and chromosome-scale genome assembly of the industrial progenitor strain P2niaD18 from the penicillin producer Penicillium chrysogenum.</title>
        <authorList>
            <person name="Specht T."/>
            <person name="Dahlmann T.A."/>
            <person name="Zadra I."/>
            <person name="Kurnsteiner H."/>
            <person name="Kuck U."/>
        </authorList>
    </citation>
    <scope>NUCLEOTIDE SEQUENCE [LARGE SCALE GENOMIC DNA]</scope>
    <source>
        <strain evidence="2">P2niaD18</strain>
    </source>
</reference>
<feature type="region of interest" description="Disordered" evidence="1">
    <location>
        <begin position="151"/>
        <end position="190"/>
    </location>
</feature>
<name>A0A162CNB6_PENCH</name>
<dbReference type="EMBL" id="CM002801">
    <property type="protein sequence ID" value="KZN84000.1"/>
    <property type="molecule type" value="Genomic_DNA"/>
</dbReference>
<dbReference type="PhylomeDB" id="A0A162CNB6"/>
<dbReference type="AlphaFoldDB" id="A0A162CNB6"/>
<accession>A0A162CNB6</accession>